<name>A0A5K7ZTA2_9BACT</name>
<keyword evidence="1" id="KW-1133">Transmembrane helix</keyword>
<dbReference type="RefSeq" id="WP_155323663.1">
    <property type="nucleotide sequence ID" value="NZ_AP021876.1"/>
</dbReference>
<feature type="transmembrane region" description="Helical" evidence="1">
    <location>
        <begin position="1192"/>
        <end position="1217"/>
    </location>
</feature>
<evidence type="ECO:0000256" key="1">
    <source>
        <dbReference type="SAM" id="Phobius"/>
    </source>
</evidence>
<dbReference type="EMBL" id="AP021876">
    <property type="protein sequence ID" value="BBO83466.1"/>
    <property type="molecule type" value="Genomic_DNA"/>
</dbReference>
<organism evidence="3 4">
    <name type="scientific">Desulfosarcina ovata subsp. sediminis</name>
    <dbReference type="NCBI Taxonomy" id="885957"/>
    <lineage>
        <taxon>Bacteria</taxon>
        <taxon>Pseudomonadati</taxon>
        <taxon>Thermodesulfobacteriota</taxon>
        <taxon>Desulfobacteria</taxon>
        <taxon>Desulfobacterales</taxon>
        <taxon>Desulfosarcinaceae</taxon>
        <taxon>Desulfosarcina</taxon>
    </lineage>
</organism>
<accession>A0A5K7ZTA2</accession>
<dbReference type="Proteomes" id="UP000425960">
    <property type="component" value="Chromosome"/>
</dbReference>
<feature type="transmembrane region" description="Helical" evidence="1">
    <location>
        <begin position="1229"/>
        <end position="1254"/>
    </location>
</feature>
<keyword evidence="1" id="KW-0812">Transmembrane</keyword>
<gene>
    <name evidence="3" type="ORF">DSCO28_40320</name>
</gene>
<evidence type="ECO:0000256" key="2">
    <source>
        <dbReference type="SAM" id="SignalP"/>
    </source>
</evidence>
<feature type="transmembrane region" description="Helical" evidence="1">
    <location>
        <begin position="1159"/>
        <end position="1180"/>
    </location>
</feature>
<feature type="transmembrane region" description="Helical" evidence="1">
    <location>
        <begin position="1298"/>
        <end position="1319"/>
    </location>
</feature>
<keyword evidence="2" id="KW-0732">Signal</keyword>
<protein>
    <submittedName>
        <fullName evidence="3">Uncharacterized protein</fullName>
    </submittedName>
</protein>
<feature type="transmembrane region" description="Helical" evidence="1">
    <location>
        <begin position="539"/>
        <end position="559"/>
    </location>
</feature>
<evidence type="ECO:0000313" key="4">
    <source>
        <dbReference type="Proteomes" id="UP000425960"/>
    </source>
</evidence>
<feature type="transmembrane region" description="Helical" evidence="1">
    <location>
        <begin position="497"/>
        <end position="527"/>
    </location>
</feature>
<feature type="chain" id="PRO_5024378449" evidence="2">
    <location>
        <begin position="30"/>
        <end position="1358"/>
    </location>
</feature>
<feature type="transmembrane region" description="Helical" evidence="1">
    <location>
        <begin position="703"/>
        <end position="722"/>
    </location>
</feature>
<feature type="signal peptide" evidence="2">
    <location>
        <begin position="1"/>
        <end position="29"/>
    </location>
</feature>
<keyword evidence="1" id="KW-0472">Membrane</keyword>
<dbReference type="KEGG" id="dov:DSCO28_40320"/>
<evidence type="ECO:0000313" key="3">
    <source>
        <dbReference type="EMBL" id="BBO83466.1"/>
    </source>
</evidence>
<sequence length="1358" mass="149722">MSRTRAVVVALIVGCIVKTLAGVAAPVQAIEVPAPLAPWKEWVVHGENERQCPAHFDDGTQQRCWWPSRLRVNAGVTGGVFEQEVAVYAPTWVRLPGDPKHWPESITNGEDRLPVTGRNAQPWVWLEPGDHRIRGLFVWNRLPERIQIPPAVGMVDLNVAGHEVALPELEEGGWLRLHGKDEAVGREDTFSATLFRLIEDDIPLRITTRILLEVSGRARDIRLPDLLPENSTLLAIDSPLPARITDGNTLDLQGKPGRWDIRVTVRREGPVNQLTTGKGAYGDEIWSFRAFHDLRMVKLSGAPAIEPSRTRMPDAWKGYPAYRMAPAGTLAIETIRRGDPDPAPDQLNLQQTWWLDFDGGGFTLHDRINGTLSRTWHLTMVPPMALGRVALDGEDQLITRQGEKGLPGVQLRRGRLALEADSRLPRKNAGLPAVGWDHDFQQVRGTLNLPPGWTLFSAAGVDVPPGAWLQQWTLLDFFLILVIAISTVKVRNRMTGLLALVTLVMIFHEPGAPRLVWLHLLAVAALLKYLPCGWFRKLVTVWGVGAVVALVIISLPFMIQQVRSAIYPQLARGGSISPFLFGSKGGGFDTSVMIDKERTVASEAMQRTAQSFKAAPSAVAKPPYRFTPDPNALIQTGPGLPTWRWHTVDLRWNGPVDQQQQIRLWLISPLVNLLLGLARVALLILLIVIFLDLRHWRRHLPTPTPAAMATLVLLLLAPMGGLRAETTVQSFPPQPLLDELRQRLLEPPPCLPHCADISRLELTATPDQIRLILHAHALTDTAIPLPTTQEQWRPTQLTMDNEPVRSLARDDRGNLWMVLPQGVHRIKMVGPTGSANEIRIAFPIRPHQGTYAGVGWQARGFRSDGGMEAAVSLTRTNRDESAAAAPAPKIEIPAFFQITRTLHLGIQWEVTTHVKRLTRPGTPVLLNIPLPDGAAVTTASIQVEGGVAQLTLGPETTQTTFSASLPITPTIRLTAPGHAPWTETWILDAGTMWQCTTSGLTVVHHQDQARNWQPQWQPWPGETVTIAVTRPEAIAGRTLTIDSARLSMTPGKRFTKATLALSIRASKGGRHQIELPAAANLQGVTINGKSLPIRQDGQLVTVPIEPGRQAIEVQWLALSISATRLEAPRVHVGGTAVNATMTMHMPAHRWILFAGGPQLGPAVLFWSYVIVVLVAGVGLGKTTLTPLRTHHWMLLGLGLTQVPAALAAVVVGWLLALGARCRKAVSTRAAVFNLGQILLVLLTLAALAALYSAIERGLLGIPDMQISGNGSTRFQLNWTQDRIDGLMPTAWVISLPQWVYHLLMLLWSLWLAFSLMAWLRWGWGCFAKDQLWKPLQWRRKRGKNAPTPSPRENAETES</sequence>
<feature type="transmembrane region" description="Helical" evidence="1">
    <location>
        <begin position="670"/>
        <end position="691"/>
    </location>
</feature>
<proteinExistence type="predicted"/>
<feature type="transmembrane region" description="Helical" evidence="1">
    <location>
        <begin position="472"/>
        <end position="490"/>
    </location>
</feature>
<reference evidence="3 4" key="1">
    <citation type="submission" date="2019-11" db="EMBL/GenBank/DDBJ databases">
        <title>Comparative genomics of hydrocarbon-degrading Desulfosarcina strains.</title>
        <authorList>
            <person name="Watanabe M."/>
            <person name="Kojima H."/>
            <person name="Fukui M."/>
        </authorList>
    </citation>
    <scope>NUCLEOTIDE SEQUENCE [LARGE SCALE GENOMIC DNA]</scope>
    <source>
        <strain evidence="3 4">28bB2T</strain>
    </source>
</reference>